<keyword evidence="2" id="KW-1185">Reference proteome</keyword>
<dbReference type="AlphaFoldDB" id="A0A183DLR7"/>
<dbReference type="EMBL" id="UYRT01032730">
    <property type="protein sequence ID" value="VDK75593.1"/>
    <property type="molecule type" value="Genomic_DNA"/>
</dbReference>
<proteinExistence type="predicted"/>
<evidence type="ECO:0000313" key="3">
    <source>
        <dbReference type="WBParaSite" id="GPUH_0000966901-mRNA-1"/>
    </source>
</evidence>
<protein>
    <submittedName>
        <fullName evidence="3">Lipocalin</fullName>
    </submittedName>
</protein>
<gene>
    <name evidence="1" type="ORF">GPUH_LOCUS9661</name>
</gene>
<reference evidence="3" key="1">
    <citation type="submission" date="2016-06" db="UniProtKB">
        <authorList>
            <consortium name="WormBaseParasite"/>
        </authorList>
    </citation>
    <scope>IDENTIFICATION</scope>
</reference>
<dbReference type="Proteomes" id="UP000271098">
    <property type="component" value="Unassembled WGS sequence"/>
</dbReference>
<sequence length="173" mass="20754">MGTYQKRMTYTIWSQDIITKWSTAECMVYVVYPLREANCHRKDEYGAERISYQFFACTCTDTVARWLSFMNVLQHFCAARFENFLIAIYSQETQTCDKDFDNYYKKYGKTAYRPYCYDKYQLRPTSELLYSYGPRMVQNFSNPYTSIPTVVSLLRLELERLNFFLNLINRNII</sequence>
<accession>A0A183DLR7</accession>
<reference evidence="1 2" key="2">
    <citation type="submission" date="2018-11" db="EMBL/GenBank/DDBJ databases">
        <authorList>
            <consortium name="Pathogen Informatics"/>
        </authorList>
    </citation>
    <scope>NUCLEOTIDE SEQUENCE [LARGE SCALE GENOMIC DNA]</scope>
</reference>
<organism evidence="3">
    <name type="scientific">Gongylonema pulchrum</name>
    <dbReference type="NCBI Taxonomy" id="637853"/>
    <lineage>
        <taxon>Eukaryota</taxon>
        <taxon>Metazoa</taxon>
        <taxon>Ecdysozoa</taxon>
        <taxon>Nematoda</taxon>
        <taxon>Chromadorea</taxon>
        <taxon>Rhabditida</taxon>
        <taxon>Spirurina</taxon>
        <taxon>Spiruromorpha</taxon>
        <taxon>Spiruroidea</taxon>
        <taxon>Gongylonematidae</taxon>
        <taxon>Gongylonema</taxon>
    </lineage>
</organism>
<evidence type="ECO:0000313" key="1">
    <source>
        <dbReference type="EMBL" id="VDK75593.1"/>
    </source>
</evidence>
<dbReference type="WBParaSite" id="GPUH_0000966901-mRNA-1">
    <property type="protein sequence ID" value="GPUH_0000966901-mRNA-1"/>
    <property type="gene ID" value="GPUH_0000966901"/>
</dbReference>
<name>A0A183DLR7_9BILA</name>
<evidence type="ECO:0000313" key="2">
    <source>
        <dbReference type="Proteomes" id="UP000271098"/>
    </source>
</evidence>